<dbReference type="GO" id="GO:0009097">
    <property type="term" value="P:isoleucine biosynthetic process"/>
    <property type="evidence" value="ECO:0007669"/>
    <property type="project" value="TreeGrafter"/>
</dbReference>
<gene>
    <name evidence="10" type="ordered locus">Acid_7276</name>
</gene>
<feature type="domain" description="Thiamine pyrophosphate enzyme central" evidence="7">
    <location>
        <begin position="186"/>
        <end position="320"/>
    </location>
</feature>
<dbReference type="SUPFAM" id="SSF52467">
    <property type="entry name" value="DHS-like NAD/FAD-binding domain"/>
    <property type="match status" value="1"/>
</dbReference>
<comment type="cofactor">
    <cofactor evidence="2">
        <name>thiamine diphosphate</name>
        <dbReference type="ChEBI" id="CHEBI:58937"/>
    </cofactor>
</comment>
<dbReference type="InParanoid" id="Q01Q83"/>
<dbReference type="Pfam" id="PF02776">
    <property type="entry name" value="TPP_enzyme_N"/>
    <property type="match status" value="1"/>
</dbReference>
<evidence type="ECO:0000256" key="5">
    <source>
        <dbReference type="ARBA" id="ARBA00023052"/>
    </source>
</evidence>
<name>Q01Q83_SOLUE</name>
<protein>
    <submittedName>
        <fullName evidence="10">Thiamine pyrophosphate enzyme domain protein TPP-binding</fullName>
    </submittedName>
</protein>
<proteinExistence type="inferred from homology"/>
<evidence type="ECO:0000256" key="4">
    <source>
        <dbReference type="ARBA" id="ARBA00022723"/>
    </source>
</evidence>
<sequence>MPNGAELFVQSAAHLGIDTVFTLVGDHLNEVLAAAARAGMHIVDMRHESGVTHAADAWARIHRRPALSLVTGGPGHTNSLTGIATANLAGSPLIAVSGSRPRALADRQAFQDIDQVGMARPAVKWAAEVPDASQIPFYLARAYAEANAGRRGAAHLTIPVDCFTSNGEGRPIAMPETGHSITSPDDAIALIRQAQRPVIIAGSGVWWSGAEAALKTFIERTQIPLYTITMARGAVPDEHPLSMGYADPALNHAVHTVFREADLFIVIGKRIDYRLALGGPRLFPADAKFIQVDLHPQELGMNRPLDAAILGDARLALEALTEAAGPNRIDWLDRVLTLGAAWQDQLAASDTDPARFFHALRDALPEDVLFSWDGGDFAHWGRAILPARHAGGWLRLGPLGTIGSSLPNAIALQLAHPGRRVVAITGDGALGFYLAEMDTAARFKLPIVLIVGNDAGWGLERELQSWATHGAPTVGCELAPARYDLVMKAFGGDGETIEHPEEVKPALARAFASGVPYCLNVKIRGARSPFTDWQIAGKVKSKDRQKVE</sequence>
<dbReference type="FunCoup" id="Q01Q83">
    <property type="interactions" value="353"/>
</dbReference>
<organism evidence="10">
    <name type="scientific">Solibacter usitatus (strain Ellin6076)</name>
    <dbReference type="NCBI Taxonomy" id="234267"/>
    <lineage>
        <taxon>Bacteria</taxon>
        <taxon>Pseudomonadati</taxon>
        <taxon>Acidobacteriota</taxon>
        <taxon>Terriglobia</taxon>
        <taxon>Bryobacterales</taxon>
        <taxon>Solibacteraceae</taxon>
        <taxon>Candidatus Solibacter</taxon>
    </lineage>
</organism>
<evidence type="ECO:0000256" key="6">
    <source>
        <dbReference type="RuleBase" id="RU362132"/>
    </source>
</evidence>
<evidence type="ECO:0000259" key="9">
    <source>
        <dbReference type="Pfam" id="PF02776"/>
    </source>
</evidence>
<reference evidence="10" key="1">
    <citation type="submission" date="2006-10" db="EMBL/GenBank/DDBJ databases">
        <title>Complete sequence of Solibacter usitatus Ellin6076.</title>
        <authorList>
            <consortium name="US DOE Joint Genome Institute"/>
            <person name="Copeland A."/>
            <person name="Lucas S."/>
            <person name="Lapidus A."/>
            <person name="Barry K."/>
            <person name="Detter J.C."/>
            <person name="Glavina del Rio T."/>
            <person name="Hammon N."/>
            <person name="Israni S."/>
            <person name="Dalin E."/>
            <person name="Tice H."/>
            <person name="Pitluck S."/>
            <person name="Thompson L.S."/>
            <person name="Brettin T."/>
            <person name="Bruce D."/>
            <person name="Han C."/>
            <person name="Tapia R."/>
            <person name="Gilna P."/>
            <person name="Schmutz J."/>
            <person name="Larimer F."/>
            <person name="Land M."/>
            <person name="Hauser L."/>
            <person name="Kyrpides N."/>
            <person name="Mikhailova N."/>
            <person name="Janssen P.H."/>
            <person name="Kuske C.R."/>
            <person name="Richardson P."/>
        </authorList>
    </citation>
    <scope>NUCLEOTIDE SEQUENCE</scope>
    <source>
        <strain evidence="10">Ellin6076</strain>
    </source>
</reference>
<dbReference type="InterPro" id="IPR045229">
    <property type="entry name" value="TPP_enz"/>
</dbReference>
<comment type="cofactor">
    <cofactor evidence="1">
        <name>Mg(2+)</name>
        <dbReference type="ChEBI" id="CHEBI:18420"/>
    </cofactor>
</comment>
<evidence type="ECO:0000256" key="2">
    <source>
        <dbReference type="ARBA" id="ARBA00001964"/>
    </source>
</evidence>
<evidence type="ECO:0000256" key="1">
    <source>
        <dbReference type="ARBA" id="ARBA00001946"/>
    </source>
</evidence>
<dbReference type="Pfam" id="PF00205">
    <property type="entry name" value="TPP_enzyme_M"/>
    <property type="match status" value="1"/>
</dbReference>
<evidence type="ECO:0000259" key="8">
    <source>
        <dbReference type="Pfam" id="PF02775"/>
    </source>
</evidence>
<dbReference type="InterPro" id="IPR011766">
    <property type="entry name" value="TPP_enzyme_TPP-bd"/>
</dbReference>
<dbReference type="GO" id="GO:0050660">
    <property type="term" value="F:flavin adenine dinucleotide binding"/>
    <property type="evidence" value="ECO:0007669"/>
    <property type="project" value="TreeGrafter"/>
</dbReference>
<dbReference type="InterPro" id="IPR012001">
    <property type="entry name" value="Thiamin_PyroP_enz_TPP-bd_dom"/>
</dbReference>
<dbReference type="GO" id="GO:0000287">
    <property type="term" value="F:magnesium ion binding"/>
    <property type="evidence" value="ECO:0007669"/>
    <property type="project" value="InterPro"/>
</dbReference>
<dbReference type="AlphaFoldDB" id="Q01Q83"/>
<dbReference type="eggNOG" id="COG0028">
    <property type="taxonomic scope" value="Bacteria"/>
</dbReference>
<dbReference type="GO" id="GO:0005948">
    <property type="term" value="C:acetolactate synthase complex"/>
    <property type="evidence" value="ECO:0007669"/>
    <property type="project" value="TreeGrafter"/>
</dbReference>
<dbReference type="CDD" id="cd07035">
    <property type="entry name" value="TPP_PYR_POX_like"/>
    <property type="match status" value="1"/>
</dbReference>
<dbReference type="SUPFAM" id="SSF52518">
    <property type="entry name" value="Thiamin diphosphate-binding fold (THDP-binding)"/>
    <property type="match status" value="2"/>
</dbReference>
<dbReference type="GO" id="GO:0009099">
    <property type="term" value="P:L-valine biosynthetic process"/>
    <property type="evidence" value="ECO:0007669"/>
    <property type="project" value="TreeGrafter"/>
</dbReference>
<dbReference type="PANTHER" id="PTHR18968">
    <property type="entry name" value="THIAMINE PYROPHOSPHATE ENZYMES"/>
    <property type="match status" value="1"/>
</dbReference>
<dbReference type="PROSITE" id="PS00187">
    <property type="entry name" value="TPP_ENZYMES"/>
    <property type="match status" value="1"/>
</dbReference>
<dbReference type="InterPro" id="IPR029035">
    <property type="entry name" value="DHS-like_NAD/FAD-binding_dom"/>
</dbReference>
<dbReference type="Gene3D" id="3.40.50.1220">
    <property type="entry name" value="TPP-binding domain"/>
    <property type="match status" value="1"/>
</dbReference>
<dbReference type="GO" id="GO:0003984">
    <property type="term" value="F:acetolactate synthase activity"/>
    <property type="evidence" value="ECO:0007669"/>
    <property type="project" value="TreeGrafter"/>
</dbReference>
<dbReference type="Pfam" id="PF02775">
    <property type="entry name" value="TPP_enzyme_C"/>
    <property type="match status" value="1"/>
</dbReference>
<dbReference type="EMBL" id="CP000473">
    <property type="protein sequence ID" value="ABJ88187.1"/>
    <property type="molecule type" value="Genomic_DNA"/>
</dbReference>
<comment type="similarity">
    <text evidence="3 6">Belongs to the TPP enzyme family.</text>
</comment>
<evidence type="ECO:0000259" key="7">
    <source>
        <dbReference type="Pfam" id="PF00205"/>
    </source>
</evidence>
<evidence type="ECO:0000256" key="3">
    <source>
        <dbReference type="ARBA" id="ARBA00007812"/>
    </source>
</evidence>
<dbReference type="InterPro" id="IPR029061">
    <property type="entry name" value="THDP-binding"/>
</dbReference>
<dbReference type="InterPro" id="IPR012000">
    <property type="entry name" value="Thiamin_PyroP_enz_cen_dom"/>
</dbReference>
<feature type="domain" description="Thiamine pyrophosphate enzyme TPP-binding" evidence="8">
    <location>
        <begin position="373"/>
        <end position="521"/>
    </location>
</feature>
<dbReference type="Gene3D" id="3.40.50.970">
    <property type="match status" value="2"/>
</dbReference>
<dbReference type="GO" id="GO:0030976">
    <property type="term" value="F:thiamine pyrophosphate binding"/>
    <property type="evidence" value="ECO:0007669"/>
    <property type="project" value="InterPro"/>
</dbReference>
<dbReference type="OrthoDB" id="4494979at2"/>
<dbReference type="PANTHER" id="PTHR18968:SF166">
    <property type="entry name" value="2-HYDROXYACYL-COA LYASE 2"/>
    <property type="match status" value="1"/>
</dbReference>
<dbReference type="HOGENOM" id="CLU_013748_3_3_0"/>
<evidence type="ECO:0000313" key="10">
    <source>
        <dbReference type="EMBL" id="ABJ88187.1"/>
    </source>
</evidence>
<dbReference type="KEGG" id="sus:Acid_7276"/>
<accession>Q01Q83</accession>
<dbReference type="InterPro" id="IPR000399">
    <property type="entry name" value="TPP-bd_CS"/>
</dbReference>
<feature type="domain" description="Thiamine pyrophosphate enzyme N-terminal TPP-binding" evidence="9">
    <location>
        <begin position="3"/>
        <end position="118"/>
    </location>
</feature>
<dbReference type="CDD" id="cd02004">
    <property type="entry name" value="TPP_BZL_OCoD_HPCL"/>
    <property type="match status" value="1"/>
</dbReference>
<keyword evidence="5 6" id="KW-0786">Thiamine pyrophosphate</keyword>
<dbReference type="STRING" id="234267.Acid_7276"/>
<keyword evidence="4" id="KW-0479">Metal-binding</keyword>